<dbReference type="PROSITE" id="PS50995">
    <property type="entry name" value="HTH_MARR_2"/>
    <property type="match status" value="1"/>
</dbReference>
<keyword evidence="3" id="KW-1185">Reference proteome</keyword>
<dbReference type="SMART" id="SM00347">
    <property type="entry name" value="HTH_MARR"/>
    <property type="match status" value="1"/>
</dbReference>
<dbReference type="PANTHER" id="PTHR33164">
    <property type="entry name" value="TRANSCRIPTIONAL REGULATOR, MARR FAMILY"/>
    <property type="match status" value="1"/>
</dbReference>
<dbReference type="PANTHER" id="PTHR33164:SF43">
    <property type="entry name" value="HTH-TYPE TRANSCRIPTIONAL REPRESSOR YETL"/>
    <property type="match status" value="1"/>
</dbReference>
<feature type="domain" description="HTH marR-type" evidence="1">
    <location>
        <begin position="5"/>
        <end position="141"/>
    </location>
</feature>
<dbReference type="InterPro" id="IPR036388">
    <property type="entry name" value="WH-like_DNA-bd_sf"/>
</dbReference>
<dbReference type="SUPFAM" id="SSF46785">
    <property type="entry name" value="Winged helix' DNA-binding domain"/>
    <property type="match status" value="1"/>
</dbReference>
<dbReference type="AlphaFoldDB" id="A0A0R2NQQ9"/>
<evidence type="ECO:0000259" key="1">
    <source>
        <dbReference type="PROSITE" id="PS50995"/>
    </source>
</evidence>
<dbReference type="InterPro" id="IPR036390">
    <property type="entry name" value="WH_DNA-bd_sf"/>
</dbReference>
<evidence type="ECO:0000313" key="2">
    <source>
        <dbReference type="EMBL" id="KRO28031.1"/>
    </source>
</evidence>
<protein>
    <recommendedName>
        <fullName evidence="1">HTH marR-type domain-containing protein</fullName>
    </recommendedName>
</protein>
<name>A0A0R2NQQ9_9LACO</name>
<accession>A0A0R2NQQ9</accession>
<proteinExistence type="predicted"/>
<dbReference type="InterPro" id="IPR039422">
    <property type="entry name" value="MarR/SlyA-like"/>
</dbReference>
<reference evidence="2 3" key="1">
    <citation type="journal article" date="2015" name="Genome Announc.">
        <title>Expanding the biotechnology potential of lactobacilli through comparative genomics of 213 strains and associated genera.</title>
        <authorList>
            <person name="Sun Z."/>
            <person name="Harris H.M."/>
            <person name="McCann A."/>
            <person name="Guo C."/>
            <person name="Argimon S."/>
            <person name="Zhang W."/>
            <person name="Yang X."/>
            <person name="Jeffery I.B."/>
            <person name="Cooney J.C."/>
            <person name="Kagawa T.F."/>
            <person name="Liu W."/>
            <person name="Song Y."/>
            <person name="Salvetti E."/>
            <person name="Wrobel A."/>
            <person name="Rasinkangas P."/>
            <person name="Parkhill J."/>
            <person name="Rea M.C."/>
            <person name="O'Sullivan O."/>
            <person name="Ritari J."/>
            <person name="Douillard F.P."/>
            <person name="Paul Ross R."/>
            <person name="Yang R."/>
            <person name="Briner A.E."/>
            <person name="Felis G.E."/>
            <person name="de Vos W.M."/>
            <person name="Barrangou R."/>
            <person name="Klaenhammer T.R."/>
            <person name="Caufield P.W."/>
            <person name="Cui Y."/>
            <person name="Zhang H."/>
            <person name="O'Toole P.W."/>
        </authorList>
    </citation>
    <scope>NUCLEOTIDE SEQUENCE [LARGE SCALE GENOMIC DNA]</scope>
    <source>
        <strain evidence="2 3">DSM 21115</strain>
    </source>
</reference>
<dbReference type="EMBL" id="AYGX02000055">
    <property type="protein sequence ID" value="KRO28031.1"/>
    <property type="molecule type" value="Genomic_DNA"/>
</dbReference>
<dbReference type="InterPro" id="IPR000835">
    <property type="entry name" value="HTH_MarR-typ"/>
</dbReference>
<dbReference type="RefSeq" id="WP_024625956.1">
    <property type="nucleotide sequence ID" value="NZ_AYGX02000055.1"/>
</dbReference>
<dbReference type="Pfam" id="PF12802">
    <property type="entry name" value="MarR_2"/>
    <property type="match status" value="1"/>
</dbReference>
<dbReference type="Proteomes" id="UP000050920">
    <property type="component" value="Unassembled WGS sequence"/>
</dbReference>
<dbReference type="Gene3D" id="1.10.10.10">
    <property type="entry name" value="Winged helix-like DNA-binding domain superfamily/Winged helix DNA-binding domain"/>
    <property type="match status" value="1"/>
</dbReference>
<gene>
    <name evidence="2" type="ORF">DY78_GL002708</name>
</gene>
<dbReference type="GO" id="GO:0006950">
    <property type="term" value="P:response to stress"/>
    <property type="evidence" value="ECO:0007669"/>
    <property type="project" value="TreeGrafter"/>
</dbReference>
<evidence type="ECO:0000313" key="3">
    <source>
        <dbReference type="Proteomes" id="UP000050920"/>
    </source>
</evidence>
<sequence>MTNDDVKLGFLIKQANLKFEAARNAFYEQYGMTGSQADVLEFLKNQPAQTAPIGDIVGALQVSYATTSGLINRLEKKELVERIVNPDDQRSFLITLSDKTTVAEIFAAENAALSVVDQQLTRDFTPAEFVTFVRLLRQLNHN</sequence>
<dbReference type="GO" id="GO:0003700">
    <property type="term" value="F:DNA-binding transcription factor activity"/>
    <property type="evidence" value="ECO:0007669"/>
    <property type="project" value="InterPro"/>
</dbReference>
<comment type="caution">
    <text evidence="2">The sequence shown here is derived from an EMBL/GenBank/DDBJ whole genome shotgun (WGS) entry which is preliminary data.</text>
</comment>
<organism evidence="2 3">
    <name type="scientific">Lactiplantibacillus fabifermentans DSM 21115</name>
    <dbReference type="NCBI Taxonomy" id="1413187"/>
    <lineage>
        <taxon>Bacteria</taxon>
        <taxon>Bacillati</taxon>
        <taxon>Bacillota</taxon>
        <taxon>Bacilli</taxon>
        <taxon>Lactobacillales</taxon>
        <taxon>Lactobacillaceae</taxon>
        <taxon>Lactiplantibacillus</taxon>
    </lineage>
</organism>